<dbReference type="EMBL" id="SNRW01004851">
    <property type="protein sequence ID" value="KAA6386340.1"/>
    <property type="molecule type" value="Genomic_DNA"/>
</dbReference>
<gene>
    <name evidence="2" type="ORF">EZS28_018138</name>
</gene>
<sequence length="128" mass="15418">MNASFEIRIKFIDFKVTRLYIISYGIRHILYRSSQKKGMNKAPNSDKYQLISGRLLKKHYIDVQVHEVHQRSKVFQFNEMGNLDKKPQIPEVNKVRDLIRKMKTSKAEEHERARIVKEKRDEEKMMLR</sequence>
<protein>
    <submittedName>
        <fullName evidence="2">Uncharacterized protein</fullName>
    </submittedName>
</protein>
<comment type="caution">
    <text evidence="2">The sequence shown here is derived from an EMBL/GenBank/DDBJ whole genome shotgun (WGS) entry which is preliminary data.</text>
</comment>
<name>A0A5J4VV90_9EUKA</name>
<proteinExistence type="predicted"/>
<dbReference type="Proteomes" id="UP000324800">
    <property type="component" value="Unassembled WGS sequence"/>
</dbReference>
<feature type="region of interest" description="Disordered" evidence="1">
    <location>
        <begin position="103"/>
        <end position="128"/>
    </location>
</feature>
<reference evidence="2 3" key="1">
    <citation type="submission" date="2019-03" db="EMBL/GenBank/DDBJ databases">
        <title>Single cell metagenomics reveals metabolic interactions within the superorganism composed of flagellate Streblomastix strix and complex community of Bacteroidetes bacteria on its surface.</title>
        <authorList>
            <person name="Treitli S.C."/>
            <person name="Kolisko M."/>
            <person name="Husnik F."/>
            <person name="Keeling P."/>
            <person name="Hampl V."/>
        </authorList>
    </citation>
    <scope>NUCLEOTIDE SEQUENCE [LARGE SCALE GENOMIC DNA]</scope>
    <source>
        <strain evidence="2">ST1C</strain>
    </source>
</reference>
<accession>A0A5J4VV90</accession>
<organism evidence="2 3">
    <name type="scientific">Streblomastix strix</name>
    <dbReference type="NCBI Taxonomy" id="222440"/>
    <lineage>
        <taxon>Eukaryota</taxon>
        <taxon>Metamonada</taxon>
        <taxon>Preaxostyla</taxon>
        <taxon>Oxymonadida</taxon>
        <taxon>Streblomastigidae</taxon>
        <taxon>Streblomastix</taxon>
    </lineage>
</organism>
<evidence type="ECO:0000313" key="3">
    <source>
        <dbReference type="Proteomes" id="UP000324800"/>
    </source>
</evidence>
<dbReference type="AlphaFoldDB" id="A0A5J4VV90"/>
<evidence type="ECO:0000313" key="2">
    <source>
        <dbReference type="EMBL" id="KAA6386340.1"/>
    </source>
</evidence>
<evidence type="ECO:0000256" key="1">
    <source>
        <dbReference type="SAM" id="MobiDB-lite"/>
    </source>
</evidence>